<organism evidence="9 10">
    <name type="scientific">Siphonobacter curvatus</name>
    <dbReference type="NCBI Taxonomy" id="2094562"/>
    <lineage>
        <taxon>Bacteria</taxon>
        <taxon>Pseudomonadati</taxon>
        <taxon>Bacteroidota</taxon>
        <taxon>Cytophagia</taxon>
        <taxon>Cytophagales</taxon>
        <taxon>Cytophagaceae</taxon>
        <taxon>Siphonobacter</taxon>
    </lineage>
</organism>
<evidence type="ECO:0000256" key="2">
    <source>
        <dbReference type="ARBA" id="ARBA00009298"/>
    </source>
</evidence>
<evidence type="ECO:0000313" key="10">
    <source>
        <dbReference type="Proteomes" id="UP000239590"/>
    </source>
</evidence>
<evidence type="ECO:0000256" key="3">
    <source>
        <dbReference type="ARBA" id="ARBA00022475"/>
    </source>
</evidence>
<gene>
    <name evidence="9" type="ORF">C5O19_03790</name>
</gene>
<evidence type="ECO:0000256" key="1">
    <source>
        <dbReference type="ARBA" id="ARBA00004651"/>
    </source>
</evidence>
<comment type="subcellular location">
    <subcellularLocation>
        <location evidence="1">Cell membrane</location>
        <topology evidence="1">Multi-pass membrane protein</topology>
    </subcellularLocation>
</comment>
<proteinExistence type="inferred from homology"/>
<name>A0A2S7IM36_9BACT</name>
<comment type="similarity">
    <text evidence="2">Belongs to the MgtC/SapB family.</text>
</comment>
<evidence type="ECO:0000256" key="6">
    <source>
        <dbReference type="ARBA" id="ARBA00023136"/>
    </source>
</evidence>
<dbReference type="PRINTS" id="PR01837">
    <property type="entry name" value="MGTCSAPBPROT"/>
</dbReference>
<evidence type="ECO:0000259" key="8">
    <source>
        <dbReference type="Pfam" id="PF02308"/>
    </source>
</evidence>
<keyword evidence="10" id="KW-1185">Reference proteome</keyword>
<dbReference type="InterPro" id="IPR003416">
    <property type="entry name" value="MgtC/SapB/SrpB/YhiD_fam"/>
</dbReference>
<accession>A0A2S7IM36</accession>
<dbReference type="RefSeq" id="WP_104709970.1">
    <property type="nucleotide sequence ID" value="NZ_PTRA01000001.1"/>
</dbReference>
<keyword evidence="4 7" id="KW-0812">Transmembrane</keyword>
<dbReference type="PANTHER" id="PTHR33778:SF1">
    <property type="entry name" value="MAGNESIUM TRANSPORTER YHID-RELATED"/>
    <property type="match status" value="1"/>
</dbReference>
<reference evidence="10" key="1">
    <citation type="submission" date="2018-02" db="EMBL/GenBank/DDBJ databases">
        <title>Genome sequencing of Solimonas sp. HR-BB.</title>
        <authorList>
            <person name="Lee Y."/>
            <person name="Jeon C.O."/>
        </authorList>
    </citation>
    <scope>NUCLEOTIDE SEQUENCE [LARGE SCALE GENOMIC DNA]</scope>
    <source>
        <strain evidence="10">HR-U</strain>
    </source>
</reference>
<comment type="caution">
    <text evidence="9">The sequence shown here is derived from an EMBL/GenBank/DDBJ whole genome shotgun (WGS) entry which is preliminary data.</text>
</comment>
<dbReference type="GO" id="GO:0005886">
    <property type="term" value="C:plasma membrane"/>
    <property type="evidence" value="ECO:0007669"/>
    <property type="project" value="UniProtKB-SubCell"/>
</dbReference>
<protein>
    <submittedName>
        <fullName evidence="9">Magnesium transporter MgtC</fullName>
    </submittedName>
</protein>
<evidence type="ECO:0000256" key="7">
    <source>
        <dbReference type="SAM" id="Phobius"/>
    </source>
</evidence>
<evidence type="ECO:0000256" key="5">
    <source>
        <dbReference type="ARBA" id="ARBA00022989"/>
    </source>
</evidence>
<feature type="transmembrane region" description="Helical" evidence="7">
    <location>
        <begin position="33"/>
        <end position="52"/>
    </location>
</feature>
<dbReference type="PANTHER" id="PTHR33778">
    <property type="entry name" value="PROTEIN MGTC"/>
    <property type="match status" value="1"/>
</dbReference>
<dbReference type="OrthoDB" id="9811198at2"/>
<evidence type="ECO:0000256" key="4">
    <source>
        <dbReference type="ARBA" id="ARBA00022692"/>
    </source>
</evidence>
<feature type="transmembrane region" description="Helical" evidence="7">
    <location>
        <begin position="6"/>
        <end position="24"/>
    </location>
</feature>
<dbReference type="InterPro" id="IPR049177">
    <property type="entry name" value="MgtC_SapB_SrpB_YhiD_N"/>
</dbReference>
<keyword evidence="3" id="KW-1003">Cell membrane</keyword>
<evidence type="ECO:0000313" key="9">
    <source>
        <dbReference type="EMBL" id="PQA58794.1"/>
    </source>
</evidence>
<dbReference type="AlphaFoldDB" id="A0A2S7IM36"/>
<dbReference type="Pfam" id="PF02308">
    <property type="entry name" value="MgtC"/>
    <property type="match status" value="1"/>
</dbReference>
<feature type="domain" description="MgtC/SapB/SrpB/YhiD N-terminal" evidence="8">
    <location>
        <begin position="12"/>
        <end position="133"/>
    </location>
</feature>
<sequence length="212" mass="23676">MESLADHPIIQMILSLVIGVIIGLEREYQGKPAGVRTFTLICLGSTIFTILSHRLGHPNSMDRVASNIVTGIGFLGAGVIFKEQDRVAGLTTAAAIWATSSLGMAIGQGDAVLAFVGAFLLLAVLFMFQYVERWISVHFHTRHYRLVYEDSSRAYAKLPVLFSQFNLRASRKKQTIHQNSLLSHWTVHGSLKNHEQLVQELMKNPELKELDF</sequence>
<keyword evidence="5 7" id="KW-1133">Transmembrane helix</keyword>
<dbReference type="EMBL" id="PTRA01000001">
    <property type="protein sequence ID" value="PQA58794.1"/>
    <property type="molecule type" value="Genomic_DNA"/>
</dbReference>
<keyword evidence="6 7" id="KW-0472">Membrane</keyword>
<dbReference type="Proteomes" id="UP000239590">
    <property type="component" value="Unassembled WGS sequence"/>
</dbReference>
<feature type="transmembrane region" description="Helical" evidence="7">
    <location>
        <begin position="64"/>
        <end position="81"/>
    </location>
</feature>
<feature type="transmembrane region" description="Helical" evidence="7">
    <location>
        <begin position="112"/>
        <end position="131"/>
    </location>
</feature>